<proteinExistence type="predicted"/>
<dbReference type="AlphaFoldDB" id="A0A852X4E4"/>
<evidence type="ECO:0000313" key="5">
    <source>
        <dbReference type="Proteomes" id="UP000592181"/>
    </source>
</evidence>
<evidence type="ECO:0000259" key="3">
    <source>
        <dbReference type="Pfam" id="PF11181"/>
    </source>
</evidence>
<gene>
    <name evidence="4" type="ORF">BJY28_001786</name>
</gene>
<dbReference type="Proteomes" id="UP000592181">
    <property type="component" value="Unassembled WGS sequence"/>
</dbReference>
<feature type="compositionally biased region" description="Low complexity" evidence="1">
    <location>
        <begin position="180"/>
        <end position="200"/>
    </location>
</feature>
<keyword evidence="2" id="KW-1133">Transmembrane helix</keyword>
<evidence type="ECO:0000256" key="1">
    <source>
        <dbReference type="SAM" id="MobiDB-lite"/>
    </source>
</evidence>
<dbReference type="Pfam" id="PF11181">
    <property type="entry name" value="YflT"/>
    <property type="match status" value="1"/>
</dbReference>
<sequence>MNQPPAGGLAASGLLTLNYPMSLGVYDEYGEAQKAVDYLADHEFPVRDVMIVGTDLRQVERVTGRITTGRVLAGGLLSGIWIGVFVGLIFAMFEGGESLWARLLSTVAIGAVFGLVWAWIGYRATGGQRDFSSIAQVVATKYEVLVEHKHIERGRELLAELDPMRAAQDRARRMQERAAEQAARSGQAGQPGSAGQAGQAGPPPADRA</sequence>
<feature type="domain" description="General stress protein 17M-like" evidence="3">
    <location>
        <begin position="23"/>
        <end position="110"/>
    </location>
</feature>
<evidence type="ECO:0000313" key="4">
    <source>
        <dbReference type="EMBL" id="NYG37317.1"/>
    </source>
</evidence>
<keyword evidence="5" id="KW-1185">Reference proteome</keyword>
<dbReference type="EMBL" id="JACBZX010000001">
    <property type="protein sequence ID" value="NYG37317.1"/>
    <property type="molecule type" value="Genomic_DNA"/>
</dbReference>
<feature type="transmembrane region" description="Helical" evidence="2">
    <location>
        <begin position="71"/>
        <end position="93"/>
    </location>
</feature>
<evidence type="ECO:0000256" key="2">
    <source>
        <dbReference type="SAM" id="Phobius"/>
    </source>
</evidence>
<dbReference type="InterPro" id="IPR025889">
    <property type="entry name" value="GSP17M-like_dom"/>
</dbReference>
<dbReference type="RefSeq" id="WP_246313381.1">
    <property type="nucleotide sequence ID" value="NZ_JACBZX010000001.1"/>
</dbReference>
<comment type="caution">
    <text evidence="4">The sequence shown here is derived from an EMBL/GenBank/DDBJ whole genome shotgun (WGS) entry which is preliminary data.</text>
</comment>
<feature type="transmembrane region" description="Helical" evidence="2">
    <location>
        <begin position="99"/>
        <end position="120"/>
    </location>
</feature>
<keyword evidence="2" id="KW-0472">Membrane</keyword>
<protein>
    <recommendedName>
        <fullName evidence="3">General stress protein 17M-like domain-containing protein</fullName>
    </recommendedName>
</protein>
<reference evidence="4 5" key="1">
    <citation type="submission" date="2020-07" db="EMBL/GenBank/DDBJ databases">
        <title>Sequencing the genomes of 1000 actinobacteria strains.</title>
        <authorList>
            <person name="Klenk H.-P."/>
        </authorList>
    </citation>
    <scope>NUCLEOTIDE SEQUENCE [LARGE SCALE GENOMIC DNA]</scope>
    <source>
        <strain evidence="4 5">DSM 24723</strain>
    </source>
</reference>
<feature type="region of interest" description="Disordered" evidence="1">
    <location>
        <begin position="168"/>
        <end position="208"/>
    </location>
</feature>
<organism evidence="4 5">
    <name type="scientific">Janibacter alkaliphilus</name>
    <dbReference type="NCBI Taxonomy" id="1069963"/>
    <lineage>
        <taxon>Bacteria</taxon>
        <taxon>Bacillati</taxon>
        <taxon>Actinomycetota</taxon>
        <taxon>Actinomycetes</taxon>
        <taxon>Micrococcales</taxon>
        <taxon>Intrasporangiaceae</taxon>
        <taxon>Janibacter</taxon>
    </lineage>
</organism>
<feature type="compositionally biased region" description="Basic and acidic residues" evidence="1">
    <location>
        <begin position="168"/>
        <end position="179"/>
    </location>
</feature>
<name>A0A852X4E4_9MICO</name>
<accession>A0A852X4E4</accession>
<keyword evidence="2" id="KW-0812">Transmembrane</keyword>